<dbReference type="InterPro" id="IPR032623">
    <property type="entry name" value="FecR_N"/>
</dbReference>
<name>A0A5E7QZD7_PSEFL</name>
<dbReference type="Proteomes" id="UP000326611">
    <property type="component" value="Unassembled WGS sequence"/>
</dbReference>
<dbReference type="RefSeq" id="WP_224790426.1">
    <property type="nucleotide sequence ID" value="NZ_CABVIY010000001.1"/>
</dbReference>
<proteinExistence type="predicted"/>
<dbReference type="PANTHER" id="PTHR30273:SF2">
    <property type="entry name" value="PROTEIN FECR"/>
    <property type="match status" value="1"/>
</dbReference>
<evidence type="ECO:0000259" key="2">
    <source>
        <dbReference type="Pfam" id="PF16220"/>
    </source>
</evidence>
<feature type="domain" description="FecR N-terminal" evidence="2">
    <location>
        <begin position="17"/>
        <end position="59"/>
    </location>
</feature>
<dbReference type="Pfam" id="PF16220">
    <property type="entry name" value="DUF4880"/>
    <property type="match status" value="1"/>
</dbReference>
<dbReference type="InterPro" id="IPR012373">
    <property type="entry name" value="Ferrdict_sens_TM"/>
</dbReference>
<dbReference type="GO" id="GO:0016989">
    <property type="term" value="F:sigma factor antagonist activity"/>
    <property type="evidence" value="ECO:0007669"/>
    <property type="project" value="TreeGrafter"/>
</dbReference>
<dbReference type="Gene3D" id="2.60.120.1440">
    <property type="match status" value="1"/>
</dbReference>
<feature type="domain" description="FecR protein" evidence="1">
    <location>
        <begin position="116"/>
        <end position="206"/>
    </location>
</feature>
<dbReference type="InterPro" id="IPR006860">
    <property type="entry name" value="FecR"/>
</dbReference>
<dbReference type="PANTHER" id="PTHR30273">
    <property type="entry name" value="PERIPLASMIC SIGNAL SENSOR AND SIGMA FACTOR ACTIVATOR FECR-RELATED"/>
    <property type="match status" value="1"/>
</dbReference>
<evidence type="ECO:0000313" key="4">
    <source>
        <dbReference type="Proteomes" id="UP000326611"/>
    </source>
</evidence>
<evidence type="ECO:0000313" key="3">
    <source>
        <dbReference type="EMBL" id="VVP66437.1"/>
    </source>
</evidence>
<organism evidence="3 4">
    <name type="scientific">Pseudomonas fluorescens</name>
    <dbReference type="NCBI Taxonomy" id="294"/>
    <lineage>
        <taxon>Bacteria</taxon>
        <taxon>Pseudomonadati</taxon>
        <taxon>Pseudomonadota</taxon>
        <taxon>Gammaproteobacteria</taxon>
        <taxon>Pseudomonadales</taxon>
        <taxon>Pseudomonadaceae</taxon>
        <taxon>Pseudomonas</taxon>
    </lineage>
</organism>
<dbReference type="PIRSF" id="PIRSF018266">
    <property type="entry name" value="FecR"/>
    <property type="match status" value="1"/>
</dbReference>
<sequence>MAHAQSLGQPLDHATLEAAARWYVDLRGEVPSDAVREAHRRWLEHDPRHRQAWERLARLQDKLEQVTPGIARPTLSGARAKRRDVLKVLSILLMAGGAGTLAWTTTPLPTLMADQRTGTGERRRVRLDDGSQLQLNTATAVDIRYSDTLREIRLLQGEIQIETARDDRARPFVVHTAEGSIRALGTQFVVRHEADLTRVSVQAHAVEVRPANGLDSAVRVDAGQQLSFRRDAIDPVQPAIPQADAWTRDMLVVNDWRLGDFVDELQRYRPGHLGCDPSVAALRISGAFHLASTETILDNLTSTLPVRIRRFSRFWASVEPV</sequence>
<reference evidence="3 4" key="1">
    <citation type="submission" date="2019-09" db="EMBL/GenBank/DDBJ databases">
        <authorList>
            <person name="Chandra G."/>
            <person name="Truman W A."/>
        </authorList>
    </citation>
    <scope>NUCLEOTIDE SEQUENCE [LARGE SCALE GENOMIC DNA]</scope>
    <source>
        <strain evidence="3">PS918</strain>
    </source>
</reference>
<dbReference type="Pfam" id="PF04773">
    <property type="entry name" value="FecR"/>
    <property type="match status" value="1"/>
</dbReference>
<protein>
    <submittedName>
        <fullName evidence="3">Protein FecR</fullName>
    </submittedName>
</protein>
<evidence type="ECO:0000259" key="1">
    <source>
        <dbReference type="Pfam" id="PF04773"/>
    </source>
</evidence>
<dbReference type="EMBL" id="CABVIY010000001">
    <property type="protein sequence ID" value="VVP66437.1"/>
    <property type="molecule type" value="Genomic_DNA"/>
</dbReference>
<dbReference type="AlphaFoldDB" id="A0A5E7QZD7"/>
<accession>A0A5E7QZD7</accession>
<gene>
    <name evidence="3" type="primary">fecR_2</name>
    <name evidence="3" type="ORF">PS918_00376</name>
</gene>